<name>X0UHP2_9ZZZZ</name>
<sequence>CWIPLQLGGGILIGYSILDFRVSDVLISVAALLVVIGLIQLFINAGPIGFFDITGYVGDWLSYARLLALGLATAGMALAFNVVSQLLGDMIPVIGIVIMVILLVVAHIINLGLQALGAGIHSLRLQYVEFFNRFYEGGGHEFTPLEINRKYTKIKEEKTD</sequence>
<evidence type="ECO:0000256" key="8">
    <source>
        <dbReference type="SAM" id="Phobius"/>
    </source>
</evidence>
<comment type="similarity">
    <text evidence="2">Belongs to the V-ATPase 116 kDa subunit family.</text>
</comment>
<evidence type="ECO:0008006" key="10">
    <source>
        <dbReference type="Google" id="ProtNLM"/>
    </source>
</evidence>
<organism evidence="9">
    <name type="scientific">marine sediment metagenome</name>
    <dbReference type="NCBI Taxonomy" id="412755"/>
    <lineage>
        <taxon>unclassified sequences</taxon>
        <taxon>metagenomes</taxon>
        <taxon>ecological metagenomes</taxon>
    </lineage>
</organism>
<proteinExistence type="inferred from homology"/>
<keyword evidence="3" id="KW-0813">Transport</keyword>
<feature type="transmembrane region" description="Helical" evidence="8">
    <location>
        <begin position="25"/>
        <end position="51"/>
    </location>
</feature>
<keyword evidence="5 8" id="KW-1133">Transmembrane helix</keyword>
<dbReference type="GO" id="GO:0033179">
    <property type="term" value="C:proton-transporting V-type ATPase, V0 domain"/>
    <property type="evidence" value="ECO:0007669"/>
    <property type="project" value="InterPro"/>
</dbReference>
<dbReference type="InterPro" id="IPR002490">
    <property type="entry name" value="V-ATPase_116kDa_su"/>
</dbReference>
<evidence type="ECO:0000256" key="6">
    <source>
        <dbReference type="ARBA" id="ARBA00023065"/>
    </source>
</evidence>
<feature type="non-terminal residue" evidence="9">
    <location>
        <position position="1"/>
    </location>
</feature>
<evidence type="ECO:0000256" key="3">
    <source>
        <dbReference type="ARBA" id="ARBA00022448"/>
    </source>
</evidence>
<dbReference type="GO" id="GO:0051117">
    <property type="term" value="F:ATPase binding"/>
    <property type="evidence" value="ECO:0007669"/>
    <property type="project" value="TreeGrafter"/>
</dbReference>
<gene>
    <name evidence="9" type="ORF">S01H1_25221</name>
</gene>
<dbReference type="GO" id="GO:0007035">
    <property type="term" value="P:vacuolar acidification"/>
    <property type="evidence" value="ECO:0007669"/>
    <property type="project" value="TreeGrafter"/>
</dbReference>
<dbReference type="PANTHER" id="PTHR11629:SF63">
    <property type="entry name" value="V-TYPE PROTON ATPASE SUBUNIT A"/>
    <property type="match status" value="1"/>
</dbReference>
<evidence type="ECO:0000256" key="2">
    <source>
        <dbReference type="ARBA" id="ARBA00009904"/>
    </source>
</evidence>
<feature type="transmembrane region" description="Helical" evidence="8">
    <location>
        <begin position="90"/>
        <end position="113"/>
    </location>
</feature>
<dbReference type="Pfam" id="PF01496">
    <property type="entry name" value="V_ATPase_I"/>
    <property type="match status" value="1"/>
</dbReference>
<dbReference type="PANTHER" id="PTHR11629">
    <property type="entry name" value="VACUOLAR PROTON ATPASES"/>
    <property type="match status" value="1"/>
</dbReference>
<evidence type="ECO:0000256" key="5">
    <source>
        <dbReference type="ARBA" id="ARBA00022989"/>
    </source>
</evidence>
<dbReference type="GO" id="GO:0016471">
    <property type="term" value="C:vacuolar proton-transporting V-type ATPase complex"/>
    <property type="evidence" value="ECO:0007669"/>
    <property type="project" value="TreeGrafter"/>
</dbReference>
<evidence type="ECO:0000313" key="9">
    <source>
        <dbReference type="EMBL" id="GAF88020.1"/>
    </source>
</evidence>
<comment type="caution">
    <text evidence="9">The sequence shown here is derived from an EMBL/GenBank/DDBJ whole genome shotgun (WGS) entry which is preliminary data.</text>
</comment>
<protein>
    <recommendedName>
        <fullName evidence="10">V-type ATP synthase subunit I</fullName>
    </recommendedName>
</protein>
<accession>X0UHP2</accession>
<dbReference type="GO" id="GO:0046961">
    <property type="term" value="F:proton-transporting ATPase activity, rotational mechanism"/>
    <property type="evidence" value="ECO:0007669"/>
    <property type="project" value="InterPro"/>
</dbReference>
<keyword evidence="4 8" id="KW-0812">Transmembrane</keyword>
<evidence type="ECO:0000256" key="7">
    <source>
        <dbReference type="ARBA" id="ARBA00023136"/>
    </source>
</evidence>
<dbReference type="AlphaFoldDB" id="X0UHP2"/>
<keyword evidence="6" id="KW-0406">Ion transport</keyword>
<dbReference type="EMBL" id="BARS01015211">
    <property type="protein sequence ID" value="GAF88020.1"/>
    <property type="molecule type" value="Genomic_DNA"/>
</dbReference>
<reference evidence="9" key="1">
    <citation type="journal article" date="2014" name="Front. Microbiol.">
        <title>High frequency of phylogenetically diverse reductive dehalogenase-homologous genes in deep subseafloor sedimentary metagenomes.</title>
        <authorList>
            <person name="Kawai M."/>
            <person name="Futagami T."/>
            <person name="Toyoda A."/>
            <person name="Takaki Y."/>
            <person name="Nishi S."/>
            <person name="Hori S."/>
            <person name="Arai W."/>
            <person name="Tsubouchi T."/>
            <person name="Morono Y."/>
            <person name="Uchiyama I."/>
            <person name="Ito T."/>
            <person name="Fujiyama A."/>
            <person name="Inagaki F."/>
            <person name="Takami H."/>
        </authorList>
    </citation>
    <scope>NUCLEOTIDE SEQUENCE</scope>
    <source>
        <strain evidence="9">Expedition CK06-06</strain>
    </source>
</reference>
<keyword evidence="7 8" id="KW-0472">Membrane</keyword>
<evidence type="ECO:0000256" key="1">
    <source>
        <dbReference type="ARBA" id="ARBA00004141"/>
    </source>
</evidence>
<feature type="transmembrane region" description="Helical" evidence="8">
    <location>
        <begin position="63"/>
        <end position="84"/>
    </location>
</feature>
<evidence type="ECO:0000256" key="4">
    <source>
        <dbReference type="ARBA" id="ARBA00022692"/>
    </source>
</evidence>
<comment type="subcellular location">
    <subcellularLocation>
        <location evidence="1">Membrane</location>
        <topology evidence="1">Multi-pass membrane protein</topology>
    </subcellularLocation>
</comment>